<feature type="transmembrane region" description="Helical" evidence="6">
    <location>
        <begin position="133"/>
        <end position="155"/>
    </location>
</feature>
<dbReference type="SUPFAM" id="SSF103481">
    <property type="entry name" value="Multidrug resistance efflux transporter EmrE"/>
    <property type="match status" value="1"/>
</dbReference>
<dbReference type="Gene3D" id="1.10.3730.20">
    <property type="match status" value="1"/>
</dbReference>
<evidence type="ECO:0000259" key="7">
    <source>
        <dbReference type="Pfam" id="PF00892"/>
    </source>
</evidence>
<accession>A0AA87Z9P9</accession>
<proteinExistence type="inferred from homology"/>
<sequence length="339" mass="37461">MEQEEKALRRRSKREIVIEESKPYILCLLCVVIEAGFNIISKVTLDKGMSFYVLVFYGHAFGTLATSLLAFLFERAVLPRTLYYVGLDYTSPVIASALSNTIPSMTFILAVLCRMEKFEIAKRVSQAKVGGTVVAFAGATLMTLYKGIAVISVHITHYSHRSSSALSFDKKWIKGALLLFISYFSYSASYILQTKTVKVYPAPMTLTSLTCLIATFLSAIMAAILDHRAASWKLSWDITLLAPTYSGIVLFGIAFYLRNLVLRIKGPVFMTAYRPLGTLLVAIMALLILGEALHLGSTVGAMLIIIGLYAILWGKNEVTQKIPLVNAVSEQDVETKLEK</sequence>
<dbReference type="GO" id="GO:0022857">
    <property type="term" value="F:transmembrane transporter activity"/>
    <property type="evidence" value="ECO:0007669"/>
    <property type="project" value="InterPro"/>
</dbReference>
<feature type="domain" description="EamA" evidence="7">
    <location>
        <begin position="174"/>
        <end position="312"/>
    </location>
</feature>
<dbReference type="Pfam" id="PF00892">
    <property type="entry name" value="EamA"/>
    <property type="match status" value="1"/>
</dbReference>
<keyword evidence="5 6" id="KW-0472">Membrane</keyword>
<dbReference type="EMBL" id="BTGU01000002">
    <property type="protein sequence ID" value="GMN27270.1"/>
    <property type="molecule type" value="Genomic_DNA"/>
</dbReference>
<evidence type="ECO:0000256" key="6">
    <source>
        <dbReference type="RuleBase" id="RU363077"/>
    </source>
</evidence>
<comment type="similarity">
    <text evidence="2 6">Belongs to the drug/metabolite transporter (DMT) superfamily. Plant drug/metabolite exporter (P-DME) (TC 2.A.7.4) family.</text>
</comment>
<keyword evidence="9" id="KW-1185">Reference proteome</keyword>
<feature type="transmembrane region" description="Helical" evidence="6">
    <location>
        <begin position="204"/>
        <end position="224"/>
    </location>
</feature>
<dbReference type="InterPro" id="IPR030184">
    <property type="entry name" value="WAT1-related"/>
</dbReference>
<dbReference type="InterPro" id="IPR037185">
    <property type="entry name" value="EmrE-like"/>
</dbReference>
<feature type="transmembrane region" description="Helical" evidence="6">
    <location>
        <begin position="269"/>
        <end position="289"/>
    </location>
</feature>
<protein>
    <recommendedName>
        <fullName evidence="6">WAT1-related protein</fullName>
    </recommendedName>
</protein>
<comment type="subcellular location">
    <subcellularLocation>
        <location evidence="1 6">Membrane</location>
        <topology evidence="1 6">Multi-pass membrane protein</topology>
    </subcellularLocation>
</comment>
<name>A0AA87Z9P9_FICCA</name>
<evidence type="ECO:0000256" key="2">
    <source>
        <dbReference type="ARBA" id="ARBA00007635"/>
    </source>
</evidence>
<dbReference type="Proteomes" id="UP001187192">
    <property type="component" value="Unassembled WGS sequence"/>
</dbReference>
<feature type="transmembrane region" description="Helical" evidence="6">
    <location>
        <begin position="236"/>
        <end position="257"/>
    </location>
</feature>
<feature type="transmembrane region" description="Helical" evidence="6">
    <location>
        <begin position="295"/>
        <end position="314"/>
    </location>
</feature>
<evidence type="ECO:0000313" key="9">
    <source>
        <dbReference type="Proteomes" id="UP001187192"/>
    </source>
</evidence>
<dbReference type="AlphaFoldDB" id="A0AA87Z9P9"/>
<evidence type="ECO:0000256" key="5">
    <source>
        <dbReference type="ARBA" id="ARBA00023136"/>
    </source>
</evidence>
<comment type="caution">
    <text evidence="8">The sequence shown here is derived from an EMBL/GenBank/DDBJ whole genome shotgun (WGS) entry which is preliminary data.</text>
</comment>
<evidence type="ECO:0000256" key="4">
    <source>
        <dbReference type="ARBA" id="ARBA00022989"/>
    </source>
</evidence>
<dbReference type="InterPro" id="IPR000620">
    <property type="entry name" value="EamA_dom"/>
</dbReference>
<evidence type="ECO:0000313" key="8">
    <source>
        <dbReference type="EMBL" id="GMN27270.1"/>
    </source>
</evidence>
<evidence type="ECO:0000256" key="3">
    <source>
        <dbReference type="ARBA" id="ARBA00022692"/>
    </source>
</evidence>
<dbReference type="GO" id="GO:0016020">
    <property type="term" value="C:membrane"/>
    <property type="evidence" value="ECO:0007669"/>
    <property type="project" value="UniProtKB-SubCell"/>
</dbReference>
<organism evidence="8 9">
    <name type="scientific">Ficus carica</name>
    <name type="common">Common fig</name>
    <dbReference type="NCBI Taxonomy" id="3494"/>
    <lineage>
        <taxon>Eukaryota</taxon>
        <taxon>Viridiplantae</taxon>
        <taxon>Streptophyta</taxon>
        <taxon>Embryophyta</taxon>
        <taxon>Tracheophyta</taxon>
        <taxon>Spermatophyta</taxon>
        <taxon>Magnoliopsida</taxon>
        <taxon>eudicotyledons</taxon>
        <taxon>Gunneridae</taxon>
        <taxon>Pentapetalae</taxon>
        <taxon>rosids</taxon>
        <taxon>fabids</taxon>
        <taxon>Rosales</taxon>
        <taxon>Moraceae</taxon>
        <taxon>Ficeae</taxon>
        <taxon>Ficus</taxon>
    </lineage>
</organism>
<feature type="transmembrane region" description="Helical" evidence="6">
    <location>
        <begin position="52"/>
        <end position="73"/>
    </location>
</feature>
<feature type="transmembrane region" description="Helical" evidence="6">
    <location>
        <begin position="93"/>
        <end position="112"/>
    </location>
</feature>
<gene>
    <name evidence="8" type="ORF">TIFTF001_001578</name>
</gene>
<dbReference type="PANTHER" id="PTHR31218">
    <property type="entry name" value="WAT1-RELATED PROTEIN"/>
    <property type="match status" value="1"/>
</dbReference>
<keyword evidence="3 6" id="KW-0812">Transmembrane</keyword>
<feature type="transmembrane region" description="Helical" evidence="6">
    <location>
        <begin position="175"/>
        <end position="192"/>
    </location>
</feature>
<evidence type="ECO:0000256" key="1">
    <source>
        <dbReference type="ARBA" id="ARBA00004141"/>
    </source>
</evidence>
<reference evidence="8" key="1">
    <citation type="submission" date="2023-07" db="EMBL/GenBank/DDBJ databases">
        <title>draft genome sequence of fig (Ficus carica).</title>
        <authorList>
            <person name="Takahashi T."/>
            <person name="Nishimura K."/>
        </authorList>
    </citation>
    <scope>NUCLEOTIDE SEQUENCE</scope>
</reference>
<keyword evidence="4 6" id="KW-1133">Transmembrane helix</keyword>